<dbReference type="Proteomes" id="UP000607653">
    <property type="component" value="Unassembled WGS sequence"/>
</dbReference>
<comment type="caution">
    <text evidence="1">The sequence shown here is derived from an EMBL/GenBank/DDBJ whole genome shotgun (WGS) entry which is preliminary data.</text>
</comment>
<gene>
    <name evidence="1" type="ORF">HUJ06_025435</name>
</gene>
<proteinExistence type="predicted"/>
<reference evidence="1 2" key="1">
    <citation type="journal article" date="2020" name="Mol. Biol. Evol.">
        <title>Distinct Expression and Methylation Patterns for Genes with Different Fates following a Single Whole-Genome Duplication in Flowering Plants.</title>
        <authorList>
            <person name="Shi T."/>
            <person name="Rahmani R.S."/>
            <person name="Gugger P.F."/>
            <person name="Wang M."/>
            <person name="Li H."/>
            <person name="Zhang Y."/>
            <person name="Li Z."/>
            <person name="Wang Q."/>
            <person name="Van de Peer Y."/>
            <person name="Marchal K."/>
            <person name="Chen J."/>
        </authorList>
    </citation>
    <scope>NUCLEOTIDE SEQUENCE [LARGE SCALE GENOMIC DNA]</scope>
    <source>
        <tissue evidence="1">Leaf</tissue>
    </source>
</reference>
<dbReference type="EMBL" id="DUZY01000001">
    <property type="protein sequence ID" value="DAD23972.1"/>
    <property type="molecule type" value="Genomic_DNA"/>
</dbReference>
<sequence length="58" mass="6418">MESTKENGQMMKKLLVFFHEQQLLVSSTSSEGDVRGFSCNLKQLKIVGLGTLTGLDSR</sequence>
<dbReference type="AlphaFoldDB" id="A0A822XVG6"/>
<accession>A0A822XVG6</accession>
<protein>
    <submittedName>
        <fullName evidence="1">Uncharacterized protein</fullName>
    </submittedName>
</protein>
<name>A0A822XVG6_NELNU</name>
<evidence type="ECO:0000313" key="2">
    <source>
        <dbReference type="Proteomes" id="UP000607653"/>
    </source>
</evidence>
<organism evidence="1 2">
    <name type="scientific">Nelumbo nucifera</name>
    <name type="common">Sacred lotus</name>
    <dbReference type="NCBI Taxonomy" id="4432"/>
    <lineage>
        <taxon>Eukaryota</taxon>
        <taxon>Viridiplantae</taxon>
        <taxon>Streptophyta</taxon>
        <taxon>Embryophyta</taxon>
        <taxon>Tracheophyta</taxon>
        <taxon>Spermatophyta</taxon>
        <taxon>Magnoliopsida</taxon>
        <taxon>Proteales</taxon>
        <taxon>Nelumbonaceae</taxon>
        <taxon>Nelumbo</taxon>
    </lineage>
</organism>
<keyword evidence="2" id="KW-1185">Reference proteome</keyword>
<evidence type="ECO:0000313" key="1">
    <source>
        <dbReference type="EMBL" id="DAD23972.1"/>
    </source>
</evidence>